<protein>
    <submittedName>
        <fullName evidence="1">Uncharacterized protein</fullName>
    </submittedName>
</protein>
<dbReference type="RefSeq" id="WP_200127702.1">
    <property type="nucleotide sequence ID" value="NZ_CP054705.1"/>
</dbReference>
<dbReference type="EMBL" id="CP054705">
    <property type="protein sequence ID" value="QQK75162.1"/>
    <property type="molecule type" value="Genomic_DNA"/>
</dbReference>
<proteinExistence type="predicted"/>
<gene>
    <name evidence="1" type="ORF">HUG15_05440</name>
    <name evidence="2" type="ORF">HUG15_05770</name>
</gene>
<keyword evidence="3" id="KW-1185">Reference proteome</keyword>
<organism evidence="1 3">
    <name type="scientific">Salicibibacter cibarius</name>
    <dbReference type="NCBI Taxonomy" id="2743000"/>
    <lineage>
        <taxon>Bacteria</taxon>
        <taxon>Bacillati</taxon>
        <taxon>Bacillota</taxon>
        <taxon>Bacilli</taxon>
        <taxon>Bacillales</taxon>
        <taxon>Bacillaceae</taxon>
        <taxon>Salicibibacter</taxon>
    </lineage>
</organism>
<dbReference type="KEGG" id="scia:HUG15_05440"/>
<dbReference type="KEGG" id="scia:HUG15_05770"/>
<reference evidence="1 3" key="1">
    <citation type="submission" date="2020-06" db="EMBL/GenBank/DDBJ databases">
        <title>Genomic analysis of Salicibibacter sp. NKC5-3.</title>
        <authorList>
            <person name="Oh Y.J."/>
        </authorList>
    </citation>
    <scope>NUCLEOTIDE SEQUENCE [LARGE SCALE GENOMIC DNA]</scope>
    <source>
        <strain evidence="1 3">NKC5-3</strain>
    </source>
</reference>
<evidence type="ECO:0000313" key="2">
    <source>
        <dbReference type="EMBL" id="QQK75162.1"/>
    </source>
</evidence>
<sequence length="389" mass="44030">MVEVYRFFNSTEGDERLYEADDFGQFFQNFLSNGFFMGLGVSPEGGNMDVIVSEGSAFIEGYDYANTDDLTLTHDSADAQYDRIDRIVIRLDRRQEERTIHAAILKGTAEGDVEAPELTRDDYIWELSIAQVLIEAGKSFIEDSQITDERGDRDVCGRVERPAKINDQVHSVDIKRPTTRAYQYHHEASAFYIHGDNQSEIFQEWLDSIGIDHYYGRDLSDLRMYVETYASQTDTGIQTVTIFDWAHQQNYQIYGKFNRASNRLGADLTWGSWHEEVLEAERVESSAGSYCIRYTNGQQVCYHSGRSITGVSNSVGALYRTQAQNWVVPSPFLEGSGVYVSITTTGNNRWAAVTGGTSDGETIPYRVFSAESDPSVNTDIRIKAEGRWR</sequence>
<name>A0A7T6Z1T4_9BACI</name>
<evidence type="ECO:0000313" key="3">
    <source>
        <dbReference type="Proteomes" id="UP000595823"/>
    </source>
</evidence>
<accession>A0A7T6Z1T4</accession>
<dbReference type="EMBL" id="CP054705">
    <property type="protein sequence ID" value="QQK75102.1"/>
    <property type="molecule type" value="Genomic_DNA"/>
</dbReference>
<dbReference type="Proteomes" id="UP000595823">
    <property type="component" value="Chromosome"/>
</dbReference>
<dbReference type="AlphaFoldDB" id="A0A7T6Z1T4"/>
<evidence type="ECO:0000313" key="1">
    <source>
        <dbReference type="EMBL" id="QQK75102.1"/>
    </source>
</evidence>